<dbReference type="GeneID" id="41970905"/>
<dbReference type="OrthoDB" id="3897607at2759"/>
<comment type="similarity">
    <text evidence="5">Belongs to the SAT4 family.</text>
</comment>
<feature type="transmembrane region" description="Helical" evidence="7">
    <location>
        <begin position="20"/>
        <end position="40"/>
    </location>
</feature>
<protein>
    <recommendedName>
        <fullName evidence="8">Rhodopsin domain-containing protein</fullName>
    </recommendedName>
</protein>
<dbReference type="InterPro" id="IPR052337">
    <property type="entry name" value="SAT4-like"/>
</dbReference>
<dbReference type="RefSeq" id="XP_030998607.1">
    <property type="nucleotide sequence ID" value="XM_031137760.1"/>
</dbReference>
<comment type="caution">
    <text evidence="9">The sequence shown here is derived from an EMBL/GenBank/DDBJ whole genome shotgun (WGS) entry which is preliminary data.</text>
</comment>
<dbReference type="EMBL" id="SKBQ01000015">
    <property type="protein sequence ID" value="TPX16896.1"/>
    <property type="molecule type" value="Genomic_DNA"/>
</dbReference>
<dbReference type="Proteomes" id="UP000319257">
    <property type="component" value="Unassembled WGS sequence"/>
</dbReference>
<reference evidence="9 10" key="1">
    <citation type="submission" date="2019-06" db="EMBL/GenBank/DDBJ databases">
        <title>Draft genome sequence of the filamentous fungus Phialemoniopsis curvata isolated from diesel fuel.</title>
        <authorList>
            <person name="Varaljay V.A."/>
            <person name="Lyon W.J."/>
            <person name="Crouch A.L."/>
            <person name="Drake C.E."/>
            <person name="Hollomon J.M."/>
            <person name="Nadeau L.J."/>
            <person name="Nunn H.S."/>
            <person name="Stevenson B.S."/>
            <person name="Bojanowski C.L."/>
            <person name="Crookes-Goodson W.J."/>
        </authorList>
    </citation>
    <scope>NUCLEOTIDE SEQUENCE [LARGE SCALE GENOMIC DNA]</scope>
    <source>
        <strain evidence="9 10">D216</strain>
    </source>
</reference>
<dbReference type="AlphaFoldDB" id="A0A507BCC2"/>
<proteinExistence type="inferred from homology"/>
<feature type="domain" description="Rhodopsin" evidence="8">
    <location>
        <begin position="36"/>
        <end position="254"/>
    </location>
</feature>
<keyword evidence="4 7" id="KW-0472">Membrane</keyword>
<evidence type="ECO:0000256" key="2">
    <source>
        <dbReference type="ARBA" id="ARBA00022692"/>
    </source>
</evidence>
<evidence type="ECO:0000313" key="9">
    <source>
        <dbReference type="EMBL" id="TPX16896.1"/>
    </source>
</evidence>
<feature type="transmembrane region" description="Helical" evidence="7">
    <location>
        <begin position="130"/>
        <end position="156"/>
    </location>
</feature>
<dbReference type="Pfam" id="PF20684">
    <property type="entry name" value="Fung_rhodopsin"/>
    <property type="match status" value="1"/>
</dbReference>
<dbReference type="PANTHER" id="PTHR33048">
    <property type="entry name" value="PTH11-LIKE INTEGRAL MEMBRANE PROTEIN (AFU_ORTHOLOGUE AFUA_5G11245)"/>
    <property type="match status" value="1"/>
</dbReference>
<evidence type="ECO:0000256" key="3">
    <source>
        <dbReference type="ARBA" id="ARBA00022989"/>
    </source>
</evidence>
<evidence type="ECO:0000256" key="4">
    <source>
        <dbReference type="ARBA" id="ARBA00023136"/>
    </source>
</evidence>
<feature type="transmembrane region" description="Helical" evidence="7">
    <location>
        <begin position="94"/>
        <end position="118"/>
    </location>
</feature>
<accession>A0A507BCC2</accession>
<evidence type="ECO:0000256" key="7">
    <source>
        <dbReference type="SAM" id="Phobius"/>
    </source>
</evidence>
<evidence type="ECO:0000259" key="8">
    <source>
        <dbReference type="Pfam" id="PF20684"/>
    </source>
</evidence>
<keyword evidence="2 7" id="KW-0812">Transmembrane</keyword>
<evidence type="ECO:0000313" key="10">
    <source>
        <dbReference type="Proteomes" id="UP000319257"/>
    </source>
</evidence>
<dbReference type="GO" id="GO:0016020">
    <property type="term" value="C:membrane"/>
    <property type="evidence" value="ECO:0007669"/>
    <property type="project" value="UniProtKB-SubCell"/>
</dbReference>
<feature type="transmembrane region" description="Helical" evidence="7">
    <location>
        <begin position="176"/>
        <end position="198"/>
    </location>
</feature>
<evidence type="ECO:0000256" key="6">
    <source>
        <dbReference type="SAM" id="MobiDB-lite"/>
    </source>
</evidence>
<keyword evidence="3 7" id="KW-1133">Transmembrane helix</keyword>
<organism evidence="9 10">
    <name type="scientific">Thyridium curvatum</name>
    <dbReference type="NCBI Taxonomy" id="1093900"/>
    <lineage>
        <taxon>Eukaryota</taxon>
        <taxon>Fungi</taxon>
        <taxon>Dikarya</taxon>
        <taxon>Ascomycota</taxon>
        <taxon>Pezizomycotina</taxon>
        <taxon>Sordariomycetes</taxon>
        <taxon>Sordariomycetidae</taxon>
        <taxon>Thyridiales</taxon>
        <taxon>Thyridiaceae</taxon>
        <taxon>Thyridium</taxon>
    </lineage>
</organism>
<feature type="transmembrane region" description="Helical" evidence="7">
    <location>
        <begin position="52"/>
        <end position="74"/>
    </location>
</feature>
<name>A0A507BCC2_9PEZI</name>
<dbReference type="InParanoid" id="A0A507BCC2"/>
<feature type="region of interest" description="Disordered" evidence="6">
    <location>
        <begin position="327"/>
        <end position="357"/>
    </location>
</feature>
<evidence type="ECO:0000256" key="1">
    <source>
        <dbReference type="ARBA" id="ARBA00004141"/>
    </source>
</evidence>
<feature type="region of interest" description="Disordered" evidence="6">
    <location>
        <begin position="262"/>
        <end position="294"/>
    </location>
</feature>
<comment type="subcellular location">
    <subcellularLocation>
        <location evidence="1">Membrane</location>
        <topology evidence="1">Multi-pass membrane protein</topology>
    </subcellularLocation>
</comment>
<feature type="compositionally biased region" description="Polar residues" evidence="6">
    <location>
        <begin position="278"/>
        <end position="287"/>
    </location>
</feature>
<dbReference type="InterPro" id="IPR049326">
    <property type="entry name" value="Rhodopsin_dom_fungi"/>
</dbReference>
<sequence length="357" mass="39005">MSLDPDATTIQPSGLGRTLLVITLILPVPATIVIILRCWIRIRHKIFGVDDALIFVGWLCYMGVTGIVIRSTYAGLGIKDVNLNAHLQSDGRKYLWAFQMTYCISLLFIKGSICFTLLRIAVLKVHRVIIWATLILTTLSTAVVIIGLLVICRPIAAAWGHPGTCAPTAVLASLGYLVSSGAILTDWTCAILPGFMLYKVNMKRATKVSLSIILGLGVFRPLDHCANIVLWSMVESGVGIAACSLPALKRLLKRHFQFDATDDKPPGRGTPFDGLNRATITTNTTIGSRPARTASAPWGDGLGWEHLDDVEMGRQIFIKVDLERQSTERRTRSCGSRGSGEELVPSDAGHRRHHQAQ</sequence>
<keyword evidence="10" id="KW-1185">Reference proteome</keyword>
<evidence type="ECO:0000256" key="5">
    <source>
        <dbReference type="ARBA" id="ARBA00038359"/>
    </source>
</evidence>
<gene>
    <name evidence="9" type="ORF">E0L32_003458</name>
</gene>
<dbReference type="PANTHER" id="PTHR33048:SF15">
    <property type="entry name" value="INTEGRAL MEMBRANE PROTEIN"/>
    <property type="match status" value="1"/>
</dbReference>